<dbReference type="EC" id="1.1.1.8" evidence="11"/>
<dbReference type="PROSITE" id="PS00957">
    <property type="entry name" value="NAD_G3PDH"/>
    <property type="match status" value="1"/>
</dbReference>
<dbReference type="GO" id="GO:0141152">
    <property type="term" value="F:glycerol-3-phosphate dehydrogenase (NAD+) activity"/>
    <property type="evidence" value="ECO:0007669"/>
    <property type="project" value="UniProtKB-UniRule"/>
</dbReference>
<comment type="subcellular location">
    <subcellularLocation>
        <location evidence="5">Glycosome</location>
    </subcellularLocation>
</comment>
<feature type="signal peptide" evidence="12">
    <location>
        <begin position="1"/>
        <end position="19"/>
    </location>
</feature>
<comment type="catalytic activity">
    <reaction evidence="4 11">
        <text>sn-glycerol 3-phosphate + NAD(+) = dihydroxyacetone phosphate + NADH + H(+)</text>
        <dbReference type="Rhea" id="RHEA:11092"/>
        <dbReference type="ChEBI" id="CHEBI:15378"/>
        <dbReference type="ChEBI" id="CHEBI:57540"/>
        <dbReference type="ChEBI" id="CHEBI:57597"/>
        <dbReference type="ChEBI" id="CHEBI:57642"/>
        <dbReference type="ChEBI" id="CHEBI:57945"/>
        <dbReference type="EC" id="1.1.1.8"/>
    </reaction>
</comment>
<dbReference type="Pfam" id="PF01210">
    <property type="entry name" value="NAD_Gly3P_dh_N"/>
    <property type="match status" value="1"/>
</dbReference>
<keyword evidence="2 10" id="KW-0560">Oxidoreductase</keyword>
<reference evidence="15" key="1">
    <citation type="submission" date="2021-01" db="EMBL/GenBank/DDBJ databases">
        <authorList>
            <person name="Corre E."/>
            <person name="Pelletier E."/>
            <person name="Niang G."/>
            <person name="Scheremetjew M."/>
            <person name="Finn R."/>
            <person name="Kale V."/>
            <person name="Holt S."/>
            <person name="Cochrane G."/>
            <person name="Meng A."/>
            <person name="Brown T."/>
            <person name="Cohen L."/>
        </authorList>
    </citation>
    <scope>NUCLEOTIDE SEQUENCE</scope>
    <source>
        <strain evidence="15">CCMP1661</strain>
    </source>
</reference>
<dbReference type="Gene3D" id="3.40.50.720">
    <property type="entry name" value="NAD(P)-binding Rossmann-like Domain"/>
    <property type="match status" value="1"/>
</dbReference>
<keyword evidence="6" id="KW-0327">Glycosome</keyword>
<evidence type="ECO:0000259" key="13">
    <source>
        <dbReference type="Pfam" id="PF01210"/>
    </source>
</evidence>
<evidence type="ECO:0000256" key="2">
    <source>
        <dbReference type="ARBA" id="ARBA00023002"/>
    </source>
</evidence>
<feature type="domain" description="Glycerol-3-phosphate dehydrogenase NAD-dependent N-terminal" evidence="13">
    <location>
        <begin position="56"/>
        <end position="210"/>
    </location>
</feature>
<dbReference type="Gene3D" id="1.10.1040.10">
    <property type="entry name" value="N-(1-d-carboxylethyl)-l-norvaline Dehydrogenase, domain 2"/>
    <property type="match status" value="1"/>
</dbReference>
<dbReference type="PANTHER" id="PTHR11728:SF1">
    <property type="entry name" value="GLYCEROL-3-PHOSPHATE DEHYDROGENASE [NAD(+)] 2, CHLOROPLASTIC"/>
    <property type="match status" value="1"/>
</dbReference>
<dbReference type="InterPro" id="IPR008927">
    <property type="entry name" value="6-PGluconate_DH-like_C_sf"/>
</dbReference>
<organism evidence="15">
    <name type="scientific">Fibrocapsa japonica</name>
    <dbReference type="NCBI Taxonomy" id="94617"/>
    <lineage>
        <taxon>Eukaryota</taxon>
        <taxon>Sar</taxon>
        <taxon>Stramenopiles</taxon>
        <taxon>Ochrophyta</taxon>
        <taxon>Raphidophyceae</taxon>
        <taxon>Chattonellales</taxon>
        <taxon>Chattonellaceae</taxon>
        <taxon>Fibrocapsa</taxon>
    </lineage>
</organism>
<dbReference type="EMBL" id="HBHR01021998">
    <property type="protein sequence ID" value="CAD9873412.1"/>
    <property type="molecule type" value="Transcribed_RNA"/>
</dbReference>
<dbReference type="SUPFAM" id="SSF48179">
    <property type="entry name" value="6-phosphogluconate dehydrogenase C-terminal domain-like"/>
    <property type="match status" value="1"/>
</dbReference>
<evidence type="ECO:0000256" key="4">
    <source>
        <dbReference type="ARBA" id="ARBA00048683"/>
    </source>
</evidence>
<dbReference type="InterPro" id="IPR036291">
    <property type="entry name" value="NAD(P)-bd_dom_sf"/>
</dbReference>
<evidence type="ECO:0000313" key="15">
    <source>
        <dbReference type="EMBL" id="CAD9873412.1"/>
    </source>
</evidence>
<dbReference type="InterPro" id="IPR011128">
    <property type="entry name" value="G3P_DH_NAD-dep_N"/>
</dbReference>
<dbReference type="PANTHER" id="PTHR11728">
    <property type="entry name" value="GLYCEROL-3-PHOSPHATE DEHYDROGENASE"/>
    <property type="match status" value="1"/>
</dbReference>
<keyword evidence="12" id="KW-0732">Signal</keyword>
<dbReference type="Pfam" id="PF07479">
    <property type="entry name" value="NAD_Gly3P_dh_C"/>
    <property type="match status" value="1"/>
</dbReference>
<dbReference type="GO" id="GO:0046168">
    <property type="term" value="P:glycerol-3-phosphate catabolic process"/>
    <property type="evidence" value="ECO:0007669"/>
    <property type="project" value="UniProtKB-UniRule"/>
</dbReference>
<gene>
    <name evidence="15" type="ORF">FJAP1339_LOCUS11241</name>
</gene>
<dbReference type="AlphaFoldDB" id="A0A7S2V5B3"/>
<dbReference type="InterPro" id="IPR006168">
    <property type="entry name" value="G3P_DH_NAD-dep"/>
</dbReference>
<dbReference type="FunFam" id="3.40.50.720:FF:000019">
    <property type="entry name" value="Glycerol-3-phosphate dehydrogenase [NAD(P)+]"/>
    <property type="match status" value="1"/>
</dbReference>
<comment type="similarity">
    <text evidence="1 10">Belongs to the NAD-dependent glycerol-3-phosphate dehydrogenase family.</text>
</comment>
<feature type="binding site" evidence="9">
    <location>
        <position position="305"/>
    </location>
    <ligand>
        <name>NAD(+)</name>
        <dbReference type="ChEBI" id="CHEBI:57540"/>
    </ligand>
</feature>
<feature type="binding site" evidence="9">
    <location>
        <position position="190"/>
    </location>
    <ligand>
        <name>NAD(+)</name>
        <dbReference type="ChEBI" id="CHEBI:57540"/>
    </ligand>
</feature>
<keyword evidence="3 9" id="KW-0520">NAD</keyword>
<evidence type="ECO:0000256" key="1">
    <source>
        <dbReference type="ARBA" id="ARBA00011009"/>
    </source>
</evidence>
<feature type="domain" description="Glycerol-3-phosphate dehydrogenase NAD-dependent C-terminal" evidence="14">
    <location>
        <begin position="230"/>
        <end position="374"/>
    </location>
</feature>
<dbReference type="NCBIfam" id="NF000942">
    <property type="entry name" value="PRK00094.1-4"/>
    <property type="match status" value="1"/>
</dbReference>
<dbReference type="InterPro" id="IPR006109">
    <property type="entry name" value="G3P_DH_NAD-dep_C"/>
</dbReference>
<feature type="chain" id="PRO_5031176088" description="Glycerol-3-phosphate dehydrogenase [NAD(+)]" evidence="12">
    <location>
        <begin position="20"/>
        <end position="389"/>
    </location>
</feature>
<proteinExistence type="inferred from homology"/>
<sequence length="389" mass="41772">MHPYLRAILLLSCTALVSSFCSNSALHFSRARRSLNSNIEMRGTRGDSLPYPARFAVLGGGSFGLALTTVLARKNIPTTVLVRKQEVADSINKNRTHPVYLKGVTLPTGFTATTDPQEALADATFLVHAIPVQHTRSFLMNHRQYFPPGAPILSLSKGIECGTLQLMEGIFEDVLGTDRALAFMSGPSFAREMALNQETAVVIASRDNELALDLAEILSGETYRCYTTKDVVGLEVGGACKNVVALAAGMCEGLGLGTNAKAGLVTRGCNEATRLAVKMGGKASTLGGLSGVGDTFATCFGPLSRNRKFGERLGKGETMEQILASSTEVAEGVETAFALRDLIYQVDKSYRVDLKYPILLGVARVLEGKITPYQGLKNFMAIPIRDENI</sequence>
<dbReference type="GO" id="GO:0005829">
    <property type="term" value="C:cytosol"/>
    <property type="evidence" value="ECO:0007669"/>
    <property type="project" value="TreeGrafter"/>
</dbReference>
<evidence type="ECO:0000256" key="3">
    <source>
        <dbReference type="ARBA" id="ARBA00023027"/>
    </source>
</evidence>
<dbReference type="PIRSF" id="PIRSF000114">
    <property type="entry name" value="Glycerol-3-P_dh"/>
    <property type="match status" value="1"/>
</dbReference>
<dbReference type="HAMAP" id="MF_00394">
    <property type="entry name" value="NAD_Glyc3P_dehydrog"/>
    <property type="match status" value="1"/>
</dbReference>
<evidence type="ECO:0000256" key="6">
    <source>
        <dbReference type="ARBA" id="ARBA00084116"/>
    </source>
</evidence>
<dbReference type="SUPFAM" id="SSF51735">
    <property type="entry name" value="NAD(P)-binding Rossmann-fold domains"/>
    <property type="match status" value="1"/>
</dbReference>
<evidence type="ECO:0000256" key="9">
    <source>
        <dbReference type="PIRSR" id="PIRSR000114-3"/>
    </source>
</evidence>
<evidence type="ECO:0000256" key="10">
    <source>
        <dbReference type="RuleBase" id="RU000437"/>
    </source>
</evidence>
<protein>
    <recommendedName>
        <fullName evidence="11">Glycerol-3-phosphate dehydrogenase [NAD(+)]</fullName>
        <ecNumber evidence="11">1.1.1.8</ecNumber>
    </recommendedName>
</protein>
<evidence type="ECO:0000259" key="14">
    <source>
        <dbReference type="Pfam" id="PF07479"/>
    </source>
</evidence>
<dbReference type="GO" id="GO:0005975">
    <property type="term" value="P:carbohydrate metabolic process"/>
    <property type="evidence" value="ECO:0007669"/>
    <property type="project" value="InterPro"/>
</dbReference>
<evidence type="ECO:0000256" key="5">
    <source>
        <dbReference type="ARBA" id="ARBA00060503"/>
    </source>
</evidence>
<evidence type="ECO:0000256" key="8">
    <source>
        <dbReference type="PIRSR" id="PIRSR000114-2"/>
    </source>
</evidence>
<dbReference type="FunFam" id="1.10.1040.10:FF:000001">
    <property type="entry name" value="Glycerol-3-phosphate dehydrogenase [NAD(P)+]"/>
    <property type="match status" value="1"/>
</dbReference>
<feature type="binding site" evidence="8">
    <location>
        <begin position="305"/>
        <end position="306"/>
    </location>
    <ligand>
        <name>substrate</name>
    </ligand>
</feature>
<dbReference type="NCBIfam" id="NF000940">
    <property type="entry name" value="PRK00094.1-2"/>
    <property type="match status" value="1"/>
</dbReference>
<dbReference type="GO" id="GO:0020015">
    <property type="term" value="C:glycosome"/>
    <property type="evidence" value="ECO:0007669"/>
    <property type="project" value="UniProtKB-SubCell"/>
</dbReference>
<feature type="binding site" evidence="8">
    <location>
        <position position="157"/>
    </location>
    <ligand>
        <name>substrate</name>
    </ligand>
</feature>
<dbReference type="InterPro" id="IPR013328">
    <property type="entry name" value="6PGD_dom2"/>
</dbReference>
<dbReference type="PRINTS" id="PR00077">
    <property type="entry name" value="GPDHDRGNASE"/>
</dbReference>
<name>A0A7S2V5B3_9STRA</name>
<evidence type="ECO:0000256" key="12">
    <source>
        <dbReference type="SAM" id="SignalP"/>
    </source>
</evidence>
<feature type="active site" description="Proton acceptor" evidence="7">
    <location>
        <position position="241"/>
    </location>
</feature>
<evidence type="ECO:0000256" key="7">
    <source>
        <dbReference type="PIRSR" id="PIRSR000114-1"/>
    </source>
</evidence>
<dbReference type="GO" id="GO:0051287">
    <property type="term" value="F:NAD binding"/>
    <property type="evidence" value="ECO:0007669"/>
    <property type="project" value="UniProtKB-UniRule"/>
</dbReference>
<evidence type="ECO:0000256" key="11">
    <source>
        <dbReference type="RuleBase" id="RU361243"/>
    </source>
</evidence>
<feature type="binding site" evidence="9">
    <location>
        <begin position="59"/>
        <end position="64"/>
    </location>
    <ligand>
        <name>NAD(+)</name>
        <dbReference type="ChEBI" id="CHEBI:57540"/>
    </ligand>
</feature>
<accession>A0A7S2V5B3</accession>